<dbReference type="STRING" id="10228.B3RX82"/>
<dbReference type="InterPro" id="IPR058533">
    <property type="entry name" value="Cation_efflux_TM"/>
</dbReference>
<protein>
    <recommendedName>
        <fullName evidence="8">Cation efflux protein transmembrane domain-containing protein</fullName>
    </recommendedName>
</protein>
<dbReference type="NCBIfam" id="TIGR01297">
    <property type="entry name" value="CDF"/>
    <property type="match status" value="1"/>
</dbReference>
<keyword evidence="5 7" id="KW-1133">Transmembrane helix</keyword>
<evidence type="ECO:0000313" key="10">
    <source>
        <dbReference type="Proteomes" id="UP000009022"/>
    </source>
</evidence>
<dbReference type="GO" id="GO:0005783">
    <property type="term" value="C:endoplasmic reticulum"/>
    <property type="evidence" value="ECO:0000318"/>
    <property type="project" value="GO_Central"/>
</dbReference>
<dbReference type="InterPro" id="IPR002524">
    <property type="entry name" value="Cation_efflux"/>
</dbReference>
<sequence length="318" mass="34745">MCFKLLAYIWTGSASMLSEGIHSLADVANQCLLLYGIFYSLRQPSPDHPYGFSRARYVYALISGVGIFCVGAGVNIYHGISLLMNPHQLESLLVAYSILAGSFVVEGATLMAAITQVRKNATETGLTFKEYVLKGRDPNVVAVLLEDGIAVAGVSLAGICLALASLTGNPLYDAAGSIAVGGMLGVMALFLIQRNGDALVGRSIPYNRLRQIVELIENDVMIRSIHDVKATELGADTVRFKAEINFDGREVTRSYANNIDLEELLVRVKEIKTVEELNEFILHHGERIIDVLGVEVDRIEKNIKKASPEVRHVDLEIL</sequence>
<dbReference type="SUPFAM" id="SSF161111">
    <property type="entry name" value="Cation efflux protein transmembrane domain-like"/>
    <property type="match status" value="1"/>
</dbReference>
<comment type="subcellular location">
    <subcellularLocation>
        <location evidence="1">Membrane</location>
        <topology evidence="1">Multi-pass membrane protein</topology>
    </subcellularLocation>
</comment>
<proteinExistence type="inferred from homology"/>
<gene>
    <name evidence="9" type="ORF">TRIADDRAFT_25311</name>
</gene>
<dbReference type="eggNOG" id="KOG2802">
    <property type="taxonomic scope" value="Eukaryota"/>
</dbReference>
<keyword evidence="4 7" id="KW-0812">Transmembrane</keyword>
<dbReference type="GO" id="GO:0008324">
    <property type="term" value="F:monoatomic cation transmembrane transporter activity"/>
    <property type="evidence" value="ECO:0007669"/>
    <property type="project" value="InterPro"/>
</dbReference>
<keyword evidence="6 7" id="KW-0472">Membrane</keyword>
<dbReference type="CTD" id="6753473"/>
<accession>B3RX82</accession>
<feature type="transmembrane region" description="Helical" evidence="7">
    <location>
        <begin position="171"/>
        <end position="192"/>
    </location>
</feature>
<dbReference type="OrthoDB" id="435980at2759"/>
<dbReference type="HOGENOM" id="CLU_021126_1_0_1"/>
<keyword evidence="3" id="KW-0813">Transport</keyword>
<evidence type="ECO:0000256" key="6">
    <source>
        <dbReference type="ARBA" id="ARBA00023136"/>
    </source>
</evidence>
<dbReference type="GO" id="GO:0016020">
    <property type="term" value="C:membrane"/>
    <property type="evidence" value="ECO:0007669"/>
    <property type="project" value="UniProtKB-SubCell"/>
</dbReference>
<dbReference type="GO" id="GO:0006829">
    <property type="term" value="P:zinc ion transport"/>
    <property type="evidence" value="ECO:0000318"/>
    <property type="project" value="GO_Central"/>
</dbReference>
<evidence type="ECO:0000259" key="8">
    <source>
        <dbReference type="Pfam" id="PF01545"/>
    </source>
</evidence>
<dbReference type="PANTHER" id="PTHR13414">
    <property type="entry name" value="HUEL-CATION TRANSPORTER"/>
    <property type="match status" value="1"/>
</dbReference>
<dbReference type="PhylomeDB" id="B3RX82"/>
<feature type="domain" description="Cation efflux protein transmembrane" evidence="8">
    <location>
        <begin position="1"/>
        <end position="199"/>
    </location>
</feature>
<organism evidence="9 10">
    <name type="scientific">Trichoplax adhaerens</name>
    <name type="common">Trichoplax reptans</name>
    <dbReference type="NCBI Taxonomy" id="10228"/>
    <lineage>
        <taxon>Eukaryota</taxon>
        <taxon>Metazoa</taxon>
        <taxon>Placozoa</taxon>
        <taxon>Uniplacotomia</taxon>
        <taxon>Trichoplacea</taxon>
        <taxon>Trichoplacidae</taxon>
        <taxon>Trichoplax</taxon>
    </lineage>
</organism>
<dbReference type="InParanoid" id="B3RX82"/>
<name>B3RX82_TRIAD</name>
<feature type="transmembrane region" description="Helical" evidence="7">
    <location>
        <begin position="140"/>
        <end position="165"/>
    </location>
</feature>
<evidence type="ECO:0000256" key="1">
    <source>
        <dbReference type="ARBA" id="ARBA00004141"/>
    </source>
</evidence>
<dbReference type="GO" id="GO:0006882">
    <property type="term" value="P:intracellular zinc ion homeostasis"/>
    <property type="evidence" value="ECO:0000318"/>
    <property type="project" value="GO_Central"/>
</dbReference>
<dbReference type="Proteomes" id="UP000009022">
    <property type="component" value="Unassembled WGS sequence"/>
</dbReference>
<dbReference type="Pfam" id="PF01545">
    <property type="entry name" value="Cation_efflux"/>
    <property type="match status" value="1"/>
</dbReference>
<dbReference type="PANTHER" id="PTHR13414:SF9">
    <property type="entry name" value="PROTON-COUPLED ZINC ANTIPORTER SLC30A9, MITOCHONDRIAL"/>
    <property type="match status" value="1"/>
</dbReference>
<dbReference type="KEGG" id="tad:TRIADDRAFT_25311"/>
<evidence type="ECO:0000313" key="9">
    <source>
        <dbReference type="EMBL" id="EDV24370.1"/>
    </source>
</evidence>
<evidence type="ECO:0000256" key="5">
    <source>
        <dbReference type="ARBA" id="ARBA00022989"/>
    </source>
</evidence>
<feature type="transmembrane region" description="Helical" evidence="7">
    <location>
        <begin position="92"/>
        <end position="114"/>
    </location>
</feature>
<dbReference type="InterPro" id="IPR027469">
    <property type="entry name" value="Cation_efflux_TMD_sf"/>
</dbReference>
<dbReference type="EMBL" id="DS985245">
    <property type="protein sequence ID" value="EDV24370.1"/>
    <property type="molecule type" value="Genomic_DNA"/>
</dbReference>
<comment type="similarity">
    <text evidence="2">Belongs to the cation diffusion facilitator (CDF) transporter (TC 2.A.4) family. SLC30A subfamily.</text>
</comment>
<evidence type="ECO:0000256" key="3">
    <source>
        <dbReference type="ARBA" id="ARBA00022448"/>
    </source>
</evidence>
<dbReference type="OMA" id="HMRTLHL"/>
<evidence type="ECO:0000256" key="2">
    <source>
        <dbReference type="ARBA" id="ARBA00008873"/>
    </source>
</evidence>
<feature type="transmembrane region" description="Helical" evidence="7">
    <location>
        <begin position="58"/>
        <end position="80"/>
    </location>
</feature>
<evidence type="ECO:0000256" key="7">
    <source>
        <dbReference type="SAM" id="Phobius"/>
    </source>
</evidence>
<dbReference type="RefSeq" id="XP_002112260.1">
    <property type="nucleotide sequence ID" value="XM_002112224.1"/>
</dbReference>
<dbReference type="GeneID" id="6753473"/>
<keyword evidence="10" id="KW-1185">Reference proteome</keyword>
<dbReference type="AlphaFoldDB" id="B3RX82"/>
<dbReference type="InterPro" id="IPR040177">
    <property type="entry name" value="SLC30A9"/>
</dbReference>
<dbReference type="Gene3D" id="1.20.1510.10">
    <property type="entry name" value="Cation efflux protein transmembrane domain"/>
    <property type="match status" value="1"/>
</dbReference>
<reference evidence="9 10" key="1">
    <citation type="journal article" date="2008" name="Nature">
        <title>The Trichoplax genome and the nature of placozoans.</title>
        <authorList>
            <person name="Srivastava M."/>
            <person name="Begovic E."/>
            <person name="Chapman J."/>
            <person name="Putnam N.H."/>
            <person name="Hellsten U."/>
            <person name="Kawashima T."/>
            <person name="Kuo A."/>
            <person name="Mitros T."/>
            <person name="Salamov A."/>
            <person name="Carpenter M.L."/>
            <person name="Signorovitch A.Y."/>
            <person name="Moreno M.A."/>
            <person name="Kamm K."/>
            <person name="Grimwood J."/>
            <person name="Schmutz J."/>
            <person name="Shapiro H."/>
            <person name="Grigoriev I.V."/>
            <person name="Buss L.W."/>
            <person name="Schierwater B."/>
            <person name="Dellaporta S.L."/>
            <person name="Rokhsar D.S."/>
        </authorList>
    </citation>
    <scope>NUCLEOTIDE SEQUENCE [LARGE SCALE GENOMIC DNA]</scope>
    <source>
        <strain evidence="9 10">Grell-BS-1999</strain>
    </source>
</reference>
<evidence type="ECO:0000256" key="4">
    <source>
        <dbReference type="ARBA" id="ARBA00022692"/>
    </source>
</evidence>